<evidence type="ECO:0000313" key="15">
    <source>
        <dbReference type="EMBL" id="PNU03209.1"/>
    </source>
</evidence>
<dbReference type="PANTHER" id="PTHR41523">
    <property type="entry name" value="TWO-COMPONENT SYSTEM SENSOR PROTEIN"/>
    <property type="match status" value="1"/>
</dbReference>
<keyword evidence="4" id="KW-0285">Flavoprotein</keyword>
<evidence type="ECO:0000256" key="9">
    <source>
        <dbReference type="ARBA" id="ARBA00022777"/>
    </source>
</evidence>
<feature type="domain" description="PAC" evidence="14">
    <location>
        <begin position="240"/>
        <end position="292"/>
    </location>
</feature>
<dbReference type="EC" id="2.7.13.3" evidence="2"/>
<evidence type="ECO:0000256" key="4">
    <source>
        <dbReference type="ARBA" id="ARBA00022630"/>
    </source>
</evidence>
<dbReference type="InterPro" id="IPR011102">
    <property type="entry name" value="Sig_transdc_His_kinase_HWE"/>
</dbReference>
<evidence type="ECO:0000256" key="2">
    <source>
        <dbReference type="ARBA" id="ARBA00012438"/>
    </source>
</evidence>
<dbReference type="CDD" id="cd00130">
    <property type="entry name" value="PAS"/>
    <property type="match status" value="1"/>
</dbReference>
<dbReference type="InterPro" id="IPR035965">
    <property type="entry name" value="PAS-like_dom_sf"/>
</dbReference>
<keyword evidence="7" id="KW-0677">Repeat</keyword>
<dbReference type="SMART" id="SM00911">
    <property type="entry name" value="HWE_HK"/>
    <property type="match status" value="1"/>
</dbReference>
<dbReference type="NCBIfam" id="TIGR00229">
    <property type="entry name" value="sensory_box"/>
    <property type="match status" value="2"/>
</dbReference>
<keyword evidence="11" id="KW-0843">Virulence</keyword>
<evidence type="ECO:0000256" key="11">
    <source>
        <dbReference type="ARBA" id="ARBA00023026"/>
    </source>
</evidence>
<evidence type="ECO:0000256" key="8">
    <source>
        <dbReference type="ARBA" id="ARBA00022741"/>
    </source>
</evidence>
<name>A0A2K2FWN7_9SPHN</name>
<dbReference type="Proteomes" id="UP000236327">
    <property type="component" value="Unassembled WGS sequence"/>
</dbReference>
<evidence type="ECO:0000256" key="7">
    <source>
        <dbReference type="ARBA" id="ARBA00022737"/>
    </source>
</evidence>
<keyword evidence="12" id="KW-0175">Coiled coil</keyword>
<dbReference type="InterPro" id="IPR000700">
    <property type="entry name" value="PAS-assoc_C"/>
</dbReference>
<proteinExistence type="predicted"/>
<feature type="coiled-coil region" evidence="12">
    <location>
        <begin position="7"/>
        <end position="34"/>
    </location>
</feature>
<evidence type="ECO:0000256" key="10">
    <source>
        <dbReference type="ARBA" id="ARBA00022840"/>
    </source>
</evidence>
<dbReference type="InterPro" id="IPR013656">
    <property type="entry name" value="PAS_4"/>
</dbReference>
<dbReference type="AlphaFoldDB" id="A0A2K2FWN7"/>
<dbReference type="Gene3D" id="3.30.450.20">
    <property type="entry name" value="PAS domain"/>
    <property type="match status" value="2"/>
</dbReference>
<comment type="catalytic activity">
    <reaction evidence="1">
        <text>ATP + protein L-histidine = ADP + protein N-phospho-L-histidine.</text>
        <dbReference type="EC" id="2.7.13.3"/>
    </reaction>
</comment>
<keyword evidence="8" id="KW-0547">Nucleotide-binding</keyword>
<keyword evidence="9" id="KW-0418">Kinase</keyword>
<dbReference type="PROSITE" id="PS50112">
    <property type="entry name" value="PAS"/>
    <property type="match status" value="1"/>
</dbReference>
<evidence type="ECO:0000256" key="3">
    <source>
        <dbReference type="ARBA" id="ARBA00022553"/>
    </source>
</evidence>
<dbReference type="EMBL" id="LYMM01000055">
    <property type="protein sequence ID" value="PNU03209.1"/>
    <property type="molecule type" value="Genomic_DNA"/>
</dbReference>
<evidence type="ECO:0000256" key="5">
    <source>
        <dbReference type="ARBA" id="ARBA00022643"/>
    </source>
</evidence>
<evidence type="ECO:0000256" key="1">
    <source>
        <dbReference type="ARBA" id="ARBA00000085"/>
    </source>
</evidence>
<dbReference type="Gene3D" id="3.30.565.10">
    <property type="entry name" value="Histidine kinase-like ATPase, C-terminal domain"/>
    <property type="match status" value="1"/>
</dbReference>
<dbReference type="PROSITE" id="PS50113">
    <property type="entry name" value="PAC"/>
    <property type="match status" value="1"/>
</dbReference>
<evidence type="ECO:0000256" key="12">
    <source>
        <dbReference type="SAM" id="Coils"/>
    </source>
</evidence>
<keyword evidence="10" id="KW-0067">ATP-binding</keyword>
<evidence type="ECO:0000313" key="16">
    <source>
        <dbReference type="Proteomes" id="UP000236327"/>
    </source>
</evidence>
<accession>A0A2K2FWN7</accession>
<dbReference type="Pfam" id="PF08448">
    <property type="entry name" value="PAS_4"/>
    <property type="match status" value="1"/>
</dbReference>
<dbReference type="SUPFAM" id="SSF55785">
    <property type="entry name" value="PYP-like sensor domain (PAS domain)"/>
    <property type="match status" value="2"/>
</dbReference>
<keyword evidence="16" id="KW-1185">Reference proteome</keyword>
<keyword evidence="5" id="KW-0288">FMN</keyword>
<dbReference type="PANTHER" id="PTHR41523:SF7">
    <property type="entry name" value="HISTIDINE KINASE"/>
    <property type="match status" value="1"/>
</dbReference>
<dbReference type="Pfam" id="PF13188">
    <property type="entry name" value="PAS_8"/>
    <property type="match status" value="1"/>
</dbReference>
<feature type="domain" description="PAS" evidence="13">
    <location>
        <begin position="161"/>
        <end position="196"/>
    </location>
</feature>
<keyword evidence="6" id="KW-0808">Transferase</keyword>
<evidence type="ECO:0000259" key="14">
    <source>
        <dbReference type="PROSITE" id="PS50113"/>
    </source>
</evidence>
<dbReference type="Pfam" id="PF07536">
    <property type="entry name" value="HWE_HK"/>
    <property type="match status" value="1"/>
</dbReference>
<gene>
    <name evidence="15" type="ORF">A8V01_24415</name>
</gene>
<dbReference type="GO" id="GO:0005524">
    <property type="term" value="F:ATP binding"/>
    <property type="evidence" value="ECO:0007669"/>
    <property type="project" value="UniProtKB-KW"/>
</dbReference>
<comment type="caution">
    <text evidence="15">The sequence shown here is derived from an EMBL/GenBank/DDBJ whole genome shotgun (WGS) entry which is preliminary data.</text>
</comment>
<reference evidence="15 16" key="1">
    <citation type="submission" date="2016-05" db="EMBL/GenBank/DDBJ databases">
        <title>Complete genome sequence of Novosphingobium guangzhouense SA925(T).</title>
        <authorList>
            <person name="Sha S."/>
        </authorList>
    </citation>
    <scope>NUCLEOTIDE SEQUENCE [LARGE SCALE GENOMIC DNA]</scope>
    <source>
        <strain evidence="15 16">SA925</strain>
    </source>
</reference>
<evidence type="ECO:0000256" key="6">
    <source>
        <dbReference type="ARBA" id="ARBA00022679"/>
    </source>
</evidence>
<dbReference type="GO" id="GO:0004673">
    <property type="term" value="F:protein histidine kinase activity"/>
    <property type="evidence" value="ECO:0007669"/>
    <property type="project" value="UniProtKB-EC"/>
</dbReference>
<dbReference type="RefSeq" id="WP_103098006.1">
    <property type="nucleotide sequence ID" value="NZ_LYMM01000055.1"/>
</dbReference>
<organism evidence="15 16">
    <name type="scientific">Novosphingobium guangzhouense</name>
    <dbReference type="NCBI Taxonomy" id="1850347"/>
    <lineage>
        <taxon>Bacteria</taxon>
        <taxon>Pseudomonadati</taxon>
        <taxon>Pseudomonadota</taxon>
        <taxon>Alphaproteobacteria</taxon>
        <taxon>Sphingomonadales</taxon>
        <taxon>Sphingomonadaceae</taxon>
        <taxon>Novosphingobium</taxon>
    </lineage>
</organism>
<dbReference type="InterPro" id="IPR036890">
    <property type="entry name" value="HATPase_C_sf"/>
</dbReference>
<dbReference type="OrthoDB" id="9760752at2"/>
<evidence type="ECO:0000259" key="13">
    <source>
        <dbReference type="PROSITE" id="PS50112"/>
    </source>
</evidence>
<sequence>MAENGEIARLRALLACSEADLQRANAQIAALEASELRYRAMFDGIDEGLCVIEMIEDEAGQPIDYRFLQANAAFVRQTGLKDAMGRTVRDMVPGHEQHWFDIYGRIARTGIAERFEDRVEALGRWYDVYAMPFGAPGDLQVAVLFRDVLDRKQTEMRLVESENRLAAIFESAPVGIALADRNGNMLLANAEAQRLFPSRRIPSHDPEFGPRWRAVSDDGEPVALSDYPAIKALNGISTVPGMEFTWTDEDGAVHWATVSSVPLRDDGGTISGSVIVIHEVDELKRSQEALRESERRLQMLLAELQHRVRNILTVIRSVFSRTVETGGDIQSIANHFTGRLDNLARAQMVATQSAHGYADLENLIRDELLSVGVSDGETVTICGPGIELNAQLTESLGLAFHELTTNALKYGALRFPEARLEIHWEVNLDDKGICSLDLTWSEQGVPVISSQPTRRGFGCELIEDALPYRSGVTTSLEFRGGGVFCLLSAPQSEGGAGAAWKEL</sequence>
<protein>
    <recommendedName>
        <fullName evidence="2">histidine kinase</fullName>
        <ecNumber evidence="2">2.7.13.3</ecNumber>
    </recommendedName>
</protein>
<keyword evidence="3" id="KW-0597">Phosphoprotein</keyword>
<dbReference type="InterPro" id="IPR000014">
    <property type="entry name" value="PAS"/>
</dbReference>